<evidence type="ECO:0000313" key="1">
    <source>
        <dbReference type="EMBL" id="MBK1869938.1"/>
    </source>
</evidence>
<proteinExistence type="predicted"/>
<organism evidence="1 2">
    <name type="scientific">Taklimakanibacter albus</name>
    <dbReference type="NCBI Taxonomy" id="2800327"/>
    <lineage>
        <taxon>Bacteria</taxon>
        <taxon>Pseudomonadati</taxon>
        <taxon>Pseudomonadota</taxon>
        <taxon>Alphaproteobacteria</taxon>
        <taxon>Hyphomicrobiales</taxon>
        <taxon>Aestuariivirgaceae</taxon>
        <taxon>Taklimakanibacter</taxon>
    </lineage>
</organism>
<accession>A0ACC5RBB7</accession>
<comment type="caution">
    <text evidence="1">The sequence shown here is derived from an EMBL/GenBank/DDBJ whole genome shotgun (WGS) entry which is preliminary data.</text>
</comment>
<gene>
    <name evidence="1" type="ORF">JHL16_26475</name>
</gene>
<sequence length="308" mass="33228">MMRPDSLLTTGYRYFAAVAEAGSVRGASLTLNVAASAISRQIILLERQFNFALFERRGRSLKLSAAGEILLAGLKTAMQGHETTLDHLDALRGLKRGRIRIATVESISVSALPDLLARFAADHPGIEITVTVAGSDAVTDLVRSHDADIGFTFNPATLDGLEVRLTRDMPLGAVMRRDHPLARERKLLFAHCLDYPVAWPAKGLSLRVILDKLLGAAKKPPPNAIECNSLRLMAALARRGRCIAFQTPIGIEQEIADGTLIFVPLANRRIPPDRLTIVHRPGSAAGLAAGAFLDIAVRHFAGGGKVRK</sequence>
<dbReference type="Proteomes" id="UP000616151">
    <property type="component" value="Unassembled WGS sequence"/>
</dbReference>
<keyword evidence="2" id="KW-1185">Reference proteome</keyword>
<protein>
    <submittedName>
        <fullName evidence="1">LysR family transcriptional regulator</fullName>
    </submittedName>
</protein>
<evidence type="ECO:0000313" key="2">
    <source>
        <dbReference type="Proteomes" id="UP000616151"/>
    </source>
</evidence>
<name>A0ACC5RBB7_9HYPH</name>
<dbReference type="EMBL" id="JAENHL010000008">
    <property type="protein sequence ID" value="MBK1869938.1"/>
    <property type="molecule type" value="Genomic_DNA"/>
</dbReference>
<reference evidence="1" key="1">
    <citation type="submission" date="2021-01" db="EMBL/GenBank/DDBJ databases">
        <authorList>
            <person name="Sun Q."/>
        </authorList>
    </citation>
    <scope>NUCLEOTIDE SEQUENCE</scope>
    <source>
        <strain evidence="1">YIM B02566</strain>
    </source>
</reference>